<proteinExistence type="predicted"/>
<dbReference type="EMBL" id="QUTG01001823">
    <property type="protein sequence ID" value="RHY98646.1"/>
    <property type="molecule type" value="Genomic_DNA"/>
</dbReference>
<reference evidence="2 3" key="1">
    <citation type="submission" date="2018-08" db="EMBL/GenBank/DDBJ databases">
        <title>Aphanomyces genome sequencing and annotation.</title>
        <authorList>
            <person name="Minardi D."/>
            <person name="Oidtmann B."/>
            <person name="Van Der Giezen M."/>
            <person name="Studholme D.J."/>
        </authorList>
    </citation>
    <scope>NUCLEOTIDE SEQUENCE [LARGE SCALE GENOMIC DNA]</scope>
    <source>
        <strain evidence="2 3">Sv</strain>
    </source>
</reference>
<organism evidence="2 3">
    <name type="scientific">Aphanomyces astaci</name>
    <name type="common">Crayfish plague agent</name>
    <dbReference type="NCBI Taxonomy" id="112090"/>
    <lineage>
        <taxon>Eukaryota</taxon>
        <taxon>Sar</taxon>
        <taxon>Stramenopiles</taxon>
        <taxon>Oomycota</taxon>
        <taxon>Saprolegniomycetes</taxon>
        <taxon>Saprolegniales</taxon>
        <taxon>Verrucalvaceae</taxon>
        <taxon>Aphanomyces</taxon>
    </lineage>
</organism>
<dbReference type="GO" id="GO:0005634">
    <property type="term" value="C:nucleus"/>
    <property type="evidence" value="ECO:0007669"/>
    <property type="project" value="TreeGrafter"/>
</dbReference>
<protein>
    <recommendedName>
        <fullName evidence="1">DDE-1 domain-containing protein</fullName>
    </recommendedName>
</protein>
<dbReference type="GO" id="GO:0003677">
    <property type="term" value="F:DNA binding"/>
    <property type="evidence" value="ECO:0007669"/>
    <property type="project" value="TreeGrafter"/>
</dbReference>
<dbReference type="InterPro" id="IPR004875">
    <property type="entry name" value="DDE_SF_endonuclease_dom"/>
</dbReference>
<dbReference type="Gene3D" id="3.30.420.10">
    <property type="entry name" value="Ribonuclease H-like superfamily/Ribonuclease H"/>
    <property type="match status" value="1"/>
</dbReference>
<evidence type="ECO:0000313" key="3">
    <source>
        <dbReference type="Proteomes" id="UP000285712"/>
    </source>
</evidence>
<dbReference type="AlphaFoldDB" id="A0A3R7B5R3"/>
<evidence type="ECO:0000313" key="2">
    <source>
        <dbReference type="EMBL" id="RHY98646.1"/>
    </source>
</evidence>
<sequence length="386" mass="44377">MLDNVVRRHTYPISLKRKALELLKDFSFRKEADLLGVSYSCVRNWHRKAAQLQAYKGNQRNHNVQGAGRPTVLPQPESLLAFMRARRSQERALTCTHMIGFLKRHHQDWIVQYTSRQKPGHGYNYLLSLLQDFCERNGYTHQLACKAKKVLSELESTRSEFATEFHAKYGTYTDDVVYNVDETGIQFNMPPRYIWSERGSGAKLTKGEKHACRMTAVLTIRRDGVKLPIIFVIKGKPLAVIETTEFATYPPGHFYIMQKKAWMDTQVWEQYLWSVLAERVERESLLGLDNLESHVCEASIATANMLGYNVCPVPPNSTSHCQPLDVSVMAPFKRNLRDLWIAEDAVDDDASDEDWYLPSARAKRMTMITRAIKAWDMITPDQVRGS</sequence>
<dbReference type="VEuPathDB" id="FungiDB:H257_03307"/>
<name>A0A3R7B5R3_APHAT</name>
<accession>A0A3R7B5R3</accession>
<dbReference type="Pfam" id="PF03184">
    <property type="entry name" value="DDE_1"/>
    <property type="match status" value="1"/>
</dbReference>
<dbReference type="Proteomes" id="UP000285712">
    <property type="component" value="Unassembled WGS sequence"/>
</dbReference>
<gene>
    <name evidence="2" type="ORF">DYB35_014120</name>
</gene>
<dbReference type="InterPro" id="IPR036397">
    <property type="entry name" value="RNaseH_sf"/>
</dbReference>
<dbReference type="PANTHER" id="PTHR19303:SF57">
    <property type="entry name" value="HTH CENPB-TYPE DOMAIN-CONTAINING PROTEIN"/>
    <property type="match status" value="1"/>
</dbReference>
<evidence type="ECO:0000259" key="1">
    <source>
        <dbReference type="Pfam" id="PF03184"/>
    </source>
</evidence>
<feature type="domain" description="DDE-1" evidence="1">
    <location>
        <begin position="213"/>
        <end position="383"/>
    </location>
</feature>
<dbReference type="PANTHER" id="PTHR19303">
    <property type="entry name" value="TRANSPOSON"/>
    <property type="match status" value="1"/>
</dbReference>
<dbReference type="InterPro" id="IPR050863">
    <property type="entry name" value="CenT-Element_Derived"/>
</dbReference>
<comment type="caution">
    <text evidence="2">The sequence shown here is derived from an EMBL/GenBank/DDBJ whole genome shotgun (WGS) entry which is preliminary data.</text>
</comment>